<keyword evidence="1" id="KW-0812">Transmembrane</keyword>
<evidence type="ECO:0000313" key="2">
    <source>
        <dbReference type="EMBL" id="MFC7216982.1"/>
    </source>
</evidence>
<feature type="transmembrane region" description="Helical" evidence="1">
    <location>
        <begin position="64"/>
        <end position="84"/>
    </location>
</feature>
<name>A0ABW2G881_9ACTN</name>
<evidence type="ECO:0000256" key="1">
    <source>
        <dbReference type="SAM" id="Phobius"/>
    </source>
</evidence>
<dbReference type="Proteomes" id="UP001596413">
    <property type="component" value="Unassembled WGS sequence"/>
</dbReference>
<keyword evidence="3" id="KW-1185">Reference proteome</keyword>
<feature type="transmembrane region" description="Helical" evidence="1">
    <location>
        <begin position="6"/>
        <end position="22"/>
    </location>
</feature>
<dbReference type="RefSeq" id="WP_386411206.1">
    <property type="nucleotide sequence ID" value="NZ_JBHSZO010000002.1"/>
</dbReference>
<gene>
    <name evidence="2" type="ORF">ACFQLX_02165</name>
</gene>
<accession>A0ABW2G881</accession>
<dbReference type="EMBL" id="JBHSZO010000002">
    <property type="protein sequence ID" value="MFC7216982.1"/>
    <property type="molecule type" value="Genomic_DNA"/>
</dbReference>
<reference evidence="3" key="1">
    <citation type="journal article" date="2019" name="Int. J. Syst. Evol. Microbiol.">
        <title>The Global Catalogue of Microorganisms (GCM) 10K type strain sequencing project: providing services to taxonomists for standard genome sequencing and annotation.</title>
        <authorList>
            <consortium name="The Broad Institute Genomics Platform"/>
            <consortium name="The Broad Institute Genome Sequencing Center for Infectious Disease"/>
            <person name="Wu L."/>
            <person name="Ma J."/>
        </authorList>
    </citation>
    <scope>NUCLEOTIDE SEQUENCE [LARGE SCALE GENOMIC DNA]</scope>
    <source>
        <strain evidence="3">CGMCC 1.13681</strain>
    </source>
</reference>
<protein>
    <submittedName>
        <fullName evidence="2">Uncharacterized protein</fullName>
    </submittedName>
</protein>
<feature type="transmembrane region" description="Helical" evidence="1">
    <location>
        <begin position="29"/>
        <end position="52"/>
    </location>
</feature>
<sequence length="99" mass="10420">MTSLMVAAFVVMLLTQLIYIGPSGRVPALMLLAFGGAGFVQDSLIWWLLSWLGGRLSELEVEGFATIVLAGLVTRAAILAFALIGTRSTAEPIAEPAAD</sequence>
<keyword evidence="1" id="KW-1133">Transmembrane helix</keyword>
<evidence type="ECO:0000313" key="3">
    <source>
        <dbReference type="Proteomes" id="UP001596413"/>
    </source>
</evidence>
<proteinExistence type="predicted"/>
<keyword evidence="1" id="KW-0472">Membrane</keyword>
<organism evidence="2 3">
    <name type="scientific">Streptomyces polyrhachis</name>
    <dbReference type="NCBI Taxonomy" id="1282885"/>
    <lineage>
        <taxon>Bacteria</taxon>
        <taxon>Bacillati</taxon>
        <taxon>Actinomycetota</taxon>
        <taxon>Actinomycetes</taxon>
        <taxon>Kitasatosporales</taxon>
        <taxon>Streptomycetaceae</taxon>
        <taxon>Streptomyces</taxon>
    </lineage>
</organism>
<comment type="caution">
    <text evidence="2">The sequence shown here is derived from an EMBL/GenBank/DDBJ whole genome shotgun (WGS) entry which is preliminary data.</text>
</comment>